<dbReference type="PANTHER" id="PTHR11496">
    <property type="entry name" value="ALCOHOL DEHYDROGENASE"/>
    <property type="match status" value="1"/>
</dbReference>
<dbReference type="EMBL" id="JBICZW010000025">
    <property type="protein sequence ID" value="MFG3193016.1"/>
    <property type="molecule type" value="Genomic_DNA"/>
</dbReference>
<reference evidence="4 5" key="1">
    <citation type="submission" date="2024-10" db="EMBL/GenBank/DDBJ databases">
        <title>The Natural Products Discovery Center: Release of the First 8490 Sequenced Strains for Exploring Actinobacteria Biosynthetic Diversity.</title>
        <authorList>
            <person name="Kalkreuter E."/>
            <person name="Kautsar S.A."/>
            <person name="Yang D."/>
            <person name="Bader C.D."/>
            <person name="Teijaro C.N."/>
            <person name="Fluegel L."/>
            <person name="Davis C.M."/>
            <person name="Simpson J.R."/>
            <person name="Lauterbach L."/>
            <person name="Steele A.D."/>
            <person name="Gui C."/>
            <person name="Meng S."/>
            <person name="Li G."/>
            <person name="Viehrig K."/>
            <person name="Ye F."/>
            <person name="Su P."/>
            <person name="Kiefer A.F."/>
            <person name="Nichols A."/>
            <person name="Cepeda A.J."/>
            <person name="Yan W."/>
            <person name="Fan B."/>
            <person name="Jiang Y."/>
            <person name="Adhikari A."/>
            <person name="Zheng C.-J."/>
            <person name="Schuster L."/>
            <person name="Cowan T.M."/>
            <person name="Smanski M.J."/>
            <person name="Chevrette M.G."/>
            <person name="De Carvalho L.P.S."/>
            <person name="Shen B."/>
        </authorList>
    </citation>
    <scope>NUCLEOTIDE SEQUENCE [LARGE SCALE GENOMIC DNA]</scope>
    <source>
        <strain evidence="4 5">NPDC048229</strain>
    </source>
</reference>
<evidence type="ECO:0000256" key="2">
    <source>
        <dbReference type="SAM" id="MobiDB-lite"/>
    </source>
</evidence>
<name>A0ABW7BZS8_9ACTN</name>
<dbReference type="InterPro" id="IPR001670">
    <property type="entry name" value="ADH_Fe/GldA"/>
</dbReference>
<dbReference type="NCBIfam" id="NF041822">
    <property type="entry name" value="daptide_DH"/>
    <property type="match status" value="1"/>
</dbReference>
<dbReference type="InterPro" id="IPR049692">
    <property type="entry name" value="Daptide_DH"/>
</dbReference>
<dbReference type="PANTHER" id="PTHR11496:SF83">
    <property type="entry name" value="HYDROXYACID-OXOACID TRANSHYDROGENASE, MITOCHONDRIAL"/>
    <property type="match status" value="1"/>
</dbReference>
<dbReference type="RefSeq" id="WP_189846802.1">
    <property type="nucleotide sequence ID" value="NZ_BMVV01000001.1"/>
</dbReference>
<dbReference type="InterPro" id="IPR039697">
    <property type="entry name" value="Alcohol_dehydrogenase_Fe"/>
</dbReference>
<dbReference type="SUPFAM" id="SSF56796">
    <property type="entry name" value="Dehydroquinate synthase-like"/>
    <property type="match status" value="1"/>
</dbReference>
<comment type="caution">
    <text evidence="4">The sequence shown here is derived from an EMBL/GenBank/DDBJ whole genome shotgun (WGS) entry which is preliminary data.</text>
</comment>
<keyword evidence="1" id="KW-0560">Oxidoreductase</keyword>
<evidence type="ECO:0000256" key="1">
    <source>
        <dbReference type="ARBA" id="ARBA00023002"/>
    </source>
</evidence>
<evidence type="ECO:0000313" key="5">
    <source>
        <dbReference type="Proteomes" id="UP001604282"/>
    </source>
</evidence>
<dbReference type="Pfam" id="PF00465">
    <property type="entry name" value="Fe-ADH"/>
    <property type="match status" value="1"/>
</dbReference>
<organism evidence="4 5">
    <name type="scientific">Streptomyces omiyaensis</name>
    <dbReference type="NCBI Taxonomy" id="68247"/>
    <lineage>
        <taxon>Bacteria</taxon>
        <taxon>Bacillati</taxon>
        <taxon>Actinomycetota</taxon>
        <taxon>Actinomycetes</taxon>
        <taxon>Kitasatosporales</taxon>
        <taxon>Streptomycetaceae</taxon>
        <taxon>Streptomyces</taxon>
    </lineage>
</organism>
<evidence type="ECO:0000313" key="4">
    <source>
        <dbReference type="EMBL" id="MFG3193016.1"/>
    </source>
</evidence>
<evidence type="ECO:0000259" key="3">
    <source>
        <dbReference type="Pfam" id="PF00465"/>
    </source>
</evidence>
<dbReference type="Gene3D" id="3.40.50.1970">
    <property type="match status" value="1"/>
</dbReference>
<accession>A0ABW7BZS8</accession>
<keyword evidence="5" id="KW-1185">Reference proteome</keyword>
<dbReference type="Proteomes" id="UP001604282">
    <property type="component" value="Unassembled WGS sequence"/>
</dbReference>
<gene>
    <name evidence="4" type="primary">mpaC</name>
    <name evidence="4" type="ORF">ACGFYS_29200</name>
</gene>
<feature type="domain" description="Alcohol dehydrogenase iron-type/glycerol dehydrogenase GldA" evidence="3">
    <location>
        <begin position="9"/>
        <end position="166"/>
    </location>
</feature>
<feature type="region of interest" description="Disordered" evidence="2">
    <location>
        <begin position="389"/>
        <end position="413"/>
    </location>
</feature>
<sequence>MAPAPVLDSYDQLPGLLRELRPTGATLLADPAVDGLPVTREVLEGIARAGIAPTRAITPADGGLPAVEALAARLTPGELIIGVGGGSTLDLAKLAAAVHRRPDLLPYLTAGQRSGLIALPHGWGDHAHVLAVPTTLGTGTEAGPVACFPYGGGKRLVMGECLRPRAILRTAEATETLPGPLLMDGALEALFRAVMPYSSDTLDLPEQDAAVEELAAGLLAAGDELARHVTIGLPAPASARLRVAALSAESQLGHINTGRSPYAVKTWAVANELSTALGLAKMRAIAAVWPVVWRRALDGDLRFGSAARIHRLWTRLGRQSPWLGTDPADGLHRLMHRWQVDRTVRLAPALRRGIALRSVRAWGAGLPTLTGLSADDVAALLAEATVPATGPAPIEPHPRADGSPALLPAGLSA</sequence>
<proteinExistence type="predicted"/>
<protein>
    <submittedName>
        <fullName evidence="4">Daptide-type RiPP biosynthesis dehydogenase</fullName>
    </submittedName>
</protein>